<feature type="transmembrane region" description="Helical" evidence="5">
    <location>
        <begin position="6"/>
        <end position="23"/>
    </location>
</feature>
<sequence>MAAAVNFIFVFLLVTGLHMYHFTRTKTWFFYSFVIDGFKGSVCQRKLQLDSSICMTLGRIIIITDSERHSPIKRAWLTKAFVLSDVASFMLQGAGGGMMAGGSLDALHKSECIVTTCLIVQIVFFSWLAVTADVSHKTCRFYARKSYCVRDSSAEVPLHTVHRLRFSYLYGSSFA</sequence>
<name>W7MV82_GIBM7</name>
<evidence type="ECO:0000256" key="4">
    <source>
        <dbReference type="ARBA" id="ARBA00023136"/>
    </source>
</evidence>
<evidence type="ECO:0000313" key="7">
    <source>
        <dbReference type="Proteomes" id="UP000009096"/>
    </source>
</evidence>
<comment type="subcellular location">
    <subcellularLocation>
        <location evidence="1">Membrane</location>
        <topology evidence="1">Multi-pass membrane protein</topology>
    </subcellularLocation>
</comment>
<dbReference type="Proteomes" id="UP000009096">
    <property type="component" value="Chromosome 11"/>
</dbReference>
<evidence type="ECO:0000256" key="3">
    <source>
        <dbReference type="ARBA" id="ARBA00022989"/>
    </source>
</evidence>
<evidence type="ECO:0000313" key="6">
    <source>
        <dbReference type="EMBL" id="EWG51699.1"/>
    </source>
</evidence>
<evidence type="ECO:0000256" key="5">
    <source>
        <dbReference type="SAM" id="Phobius"/>
    </source>
</evidence>
<dbReference type="AlphaFoldDB" id="W7MV82"/>
<keyword evidence="7" id="KW-1185">Reference proteome</keyword>
<dbReference type="EMBL" id="DS022256">
    <property type="protein sequence ID" value="EWG51699.1"/>
    <property type="molecule type" value="Genomic_DNA"/>
</dbReference>
<dbReference type="InterPro" id="IPR007568">
    <property type="entry name" value="RTA1"/>
</dbReference>
<keyword evidence="4 5" id="KW-0472">Membrane</keyword>
<proteinExistence type="predicted"/>
<evidence type="ECO:0000256" key="1">
    <source>
        <dbReference type="ARBA" id="ARBA00004141"/>
    </source>
</evidence>
<dbReference type="EMBL" id="CM000588">
    <property type="protein sequence ID" value="EWG51699.1"/>
    <property type="molecule type" value="Genomic_DNA"/>
</dbReference>
<reference evidence="6 7" key="1">
    <citation type="journal article" date="2010" name="Nature">
        <title>Comparative genomics reveals mobile pathogenicity chromosomes in Fusarium.</title>
        <authorList>
            <person name="Ma L.J."/>
            <person name="van der Does H.C."/>
            <person name="Borkovich K.A."/>
            <person name="Coleman J.J."/>
            <person name="Daboussi M.J."/>
            <person name="Di Pietro A."/>
            <person name="Dufresne M."/>
            <person name="Freitag M."/>
            <person name="Grabherr M."/>
            <person name="Henrissat B."/>
            <person name="Houterman P.M."/>
            <person name="Kang S."/>
            <person name="Shim W.B."/>
            <person name="Woloshuk C."/>
            <person name="Xie X."/>
            <person name="Xu J.R."/>
            <person name="Antoniw J."/>
            <person name="Baker S.E."/>
            <person name="Bluhm B.H."/>
            <person name="Breakspear A."/>
            <person name="Brown D.W."/>
            <person name="Butchko R.A."/>
            <person name="Chapman S."/>
            <person name="Coulson R."/>
            <person name="Coutinho P.M."/>
            <person name="Danchin E.G."/>
            <person name="Diener A."/>
            <person name="Gale L.R."/>
            <person name="Gardiner D.M."/>
            <person name="Goff S."/>
            <person name="Hammond-Kosack K.E."/>
            <person name="Hilburn K."/>
            <person name="Hua-Van A."/>
            <person name="Jonkers W."/>
            <person name="Kazan K."/>
            <person name="Kodira C.D."/>
            <person name="Koehrsen M."/>
            <person name="Kumar L."/>
            <person name="Lee Y.H."/>
            <person name="Li L."/>
            <person name="Manners J.M."/>
            <person name="Miranda-Saavedra D."/>
            <person name="Mukherjee M."/>
            <person name="Park G."/>
            <person name="Park J."/>
            <person name="Park S.Y."/>
            <person name="Proctor R.H."/>
            <person name="Regev A."/>
            <person name="Ruiz-Roldan M.C."/>
            <person name="Sain D."/>
            <person name="Sakthikumar S."/>
            <person name="Sykes S."/>
            <person name="Schwartz D.C."/>
            <person name="Turgeon B.G."/>
            <person name="Wapinski I."/>
            <person name="Yoder O."/>
            <person name="Young S."/>
            <person name="Zeng Q."/>
            <person name="Zhou S."/>
            <person name="Galagan J."/>
            <person name="Cuomo C.A."/>
            <person name="Kistler H.C."/>
            <person name="Rep M."/>
        </authorList>
    </citation>
    <scope>NUCLEOTIDE SEQUENCE [LARGE SCALE GENOMIC DNA]</scope>
    <source>
        <strain evidence="7">M3125 / FGSC 7600</strain>
    </source>
</reference>
<dbReference type="Pfam" id="PF04479">
    <property type="entry name" value="RTA1"/>
    <property type="match status" value="1"/>
</dbReference>
<dbReference type="GO" id="GO:0016020">
    <property type="term" value="C:membrane"/>
    <property type="evidence" value="ECO:0007669"/>
    <property type="project" value="UniProtKB-SubCell"/>
</dbReference>
<dbReference type="GeneID" id="30073714"/>
<dbReference type="KEGG" id="fvr:FVEG_16838"/>
<feature type="transmembrane region" description="Helical" evidence="5">
    <location>
        <begin position="80"/>
        <end position="101"/>
    </location>
</feature>
<dbReference type="RefSeq" id="XP_018757890.1">
    <property type="nucleotide sequence ID" value="XM_018906077.1"/>
</dbReference>
<dbReference type="PANTHER" id="PTHR31465:SF1">
    <property type="entry name" value="PROTEIN RTA1-RELATED"/>
    <property type="match status" value="1"/>
</dbReference>
<protein>
    <submittedName>
        <fullName evidence="6">Uncharacterized protein</fullName>
    </submittedName>
</protein>
<gene>
    <name evidence="6" type="ORF">FVEG_16838</name>
</gene>
<accession>W7MV82</accession>
<keyword evidence="2 5" id="KW-0812">Transmembrane</keyword>
<dbReference type="PANTHER" id="PTHR31465">
    <property type="entry name" value="PROTEIN RTA1-RELATED"/>
    <property type="match status" value="1"/>
</dbReference>
<keyword evidence="3 5" id="KW-1133">Transmembrane helix</keyword>
<feature type="transmembrane region" description="Helical" evidence="5">
    <location>
        <begin position="113"/>
        <end position="135"/>
    </location>
</feature>
<evidence type="ECO:0000256" key="2">
    <source>
        <dbReference type="ARBA" id="ARBA00022692"/>
    </source>
</evidence>
<dbReference type="VEuPathDB" id="FungiDB:FVEG_16838"/>
<organism evidence="6 7">
    <name type="scientific">Gibberella moniliformis (strain M3125 / FGSC 7600)</name>
    <name type="common">Maize ear and stalk rot fungus</name>
    <name type="synonym">Fusarium verticillioides</name>
    <dbReference type="NCBI Taxonomy" id="334819"/>
    <lineage>
        <taxon>Eukaryota</taxon>
        <taxon>Fungi</taxon>
        <taxon>Dikarya</taxon>
        <taxon>Ascomycota</taxon>
        <taxon>Pezizomycotina</taxon>
        <taxon>Sordariomycetes</taxon>
        <taxon>Hypocreomycetidae</taxon>
        <taxon>Hypocreales</taxon>
        <taxon>Nectriaceae</taxon>
        <taxon>Fusarium</taxon>
        <taxon>Fusarium fujikuroi species complex</taxon>
    </lineage>
</organism>